<evidence type="ECO:0000256" key="2">
    <source>
        <dbReference type="ARBA" id="ARBA00004496"/>
    </source>
</evidence>
<dbReference type="Pfam" id="PF01029">
    <property type="entry name" value="NusB"/>
    <property type="match status" value="1"/>
</dbReference>
<evidence type="ECO:0000256" key="9">
    <source>
        <dbReference type="ARBA" id="ARBA00022691"/>
    </source>
</evidence>
<dbReference type="InterPro" id="IPR054728">
    <property type="entry name" value="RsmB-like_ferredoxin"/>
</dbReference>
<dbReference type="CDD" id="cd02440">
    <property type="entry name" value="AdoMet_MTases"/>
    <property type="match status" value="1"/>
</dbReference>
<dbReference type="PROSITE" id="PS01153">
    <property type="entry name" value="NOL1_NOP2_SUN"/>
    <property type="match status" value="1"/>
</dbReference>
<comment type="similarity">
    <text evidence="3 14">Belongs to the class I-like SAM-binding methyltransferase superfamily. RsmB/NOP family.</text>
</comment>
<evidence type="ECO:0000256" key="11">
    <source>
        <dbReference type="ARBA" id="ARBA00030399"/>
    </source>
</evidence>
<dbReference type="Pfam" id="PF22458">
    <property type="entry name" value="RsmF-B_ferredox"/>
    <property type="match status" value="1"/>
</dbReference>
<evidence type="ECO:0000313" key="17">
    <source>
        <dbReference type="Proteomes" id="UP000050969"/>
    </source>
</evidence>
<dbReference type="InterPro" id="IPR001678">
    <property type="entry name" value="MeTrfase_RsmB-F_NOP2_dom"/>
</dbReference>
<dbReference type="GO" id="GO:0006355">
    <property type="term" value="P:regulation of DNA-templated transcription"/>
    <property type="evidence" value="ECO:0007669"/>
    <property type="project" value="InterPro"/>
</dbReference>
<dbReference type="Proteomes" id="UP000050969">
    <property type="component" value="Unassembled WGS sequence"/>
</dbReference>
<dbReference type="PATRIC" id="fig|1293598.4.peg.913"/>
<dbReference type="FunFam" id="1.10.940.10:FF:000006">
    <property type="entry name" value="16S rRNA (Cytosine(967)-C(5))-methyltransferase RsmB"/>
    <property type="match status" value="1"/>
</dbReference>
<evidence type="ECO:0000256" key="7">
    <source>
        <dbReference type="ARBA" id="ARBA00022603"/>
    </source>
</evidence>
<dbReference type="Gene3D" id="1.10.940.10">
    <property type="entry name" value="NusB-like"/>
    <property type="match status" value="1"/>
</dbReference>
<dbReference type="InterPro" id="IPR006027">
    <property type="entry name" value="NusB_RsmB_TIM44"/>
</dbReference>
<feature type="binding site" evidence="14">
    <location>
        <begin position="257"/>
        <end position="263"/>
    </location>
    <ligand>
        <name>S-adenosyl-L-methionine</name>
        <dbReference type="ChEBI" id="CHEBI:59789"/>
    </ligand>
</feature>
<dbReference type="InterPro" id="IPR004573">
    <property type="entry name" value="rRNA_ssu_MeTfrase_B"/>
</dbReference>
<evidence type="ECO:0000256" key="6">
    <source>
        <dbReference type="ARBA" id="ARBA00022552"/>
    </source>
</evidence>
<dbReference type="RefSeq" id="WP_056991913.1">
    <property type="nucleotide sequence ID" value="NZ_JQCE01000004.1"/>
</dbReference>
<feature type="active site" description="Nucleophile" evidence="14">
    <location>
        <position position="383"/>
    </location>
</feature>
<keyword evidence="5" id="KW-0963">Cytoplasm</keyword>
<reference evidence="16 17" key="1">
    <citation type="journal article" date="2015" name="Genome Announc.">
        <title>Expanding the biotechnology potential of lactobacilli through comparative genomics of 213 strains and associated genera.</title>
        <authorList>
            <person name="Sun Z."/>
            <person name="Harris H.M."/>
            <person name="McCann A."/>
            <person name="Guo C."/>
            <person name="Argimon S."/>
            <person name="Zhang W."/>
            <person name="Yang X."/>
            <person name="Jeffery I.B."/>
            <person name="Cooney J.C."/>
            <person name="Kagawa T.F."/>
            <person name="Liu W."/>
            <person name="Song Y."/>
            <person name="Salvetti E."/>
            <person name="Wrobel A."/>
            <person name="Rasinkangas P."/>
            <person name="Parkhill J."/>
            <person name="Rea M.C."/>
            <person name="O'Sullivan O."/>
            <person name="Ritari J."/>
            <person name="Douillard F.P."/>
            <person name="Paul Ross R."/>
            <person name="Yang R."/>
            <person name="Briner A.E."/>
            <person name="Felis G.E."/>
            <person name="de Vos W.M."/>
            <person name="Barrangou R."/>
            <person name="Klaenhammer T.R."/>
            <person name="Caufield P.W."/>
            <person name="Cui Y."/>
            <person name="Zhang H."/>
            <person name="O'Toole P.W."/>
        </authorList>
    </citation>
    <scope>NUCLEOTIDE SEQUENCE [LARGE SCALE GENOMIC DNA]</scope>
    <source>
        <strain evidence="16 17">DSM 24301</strain>
    </source>
</reference>
<organism evidence="16 17">
    <name type="scientific">Lacticaseibacillus saniviri JCM 17471 = DSM 24301</name>
    <dbReference type="NCBI Taxonomy" id="1293598"/>
    <lineage>
        <taxon>Bacteria</taxon>
        <taxon>Bacillati</taxon>
        <taxon>Bacillota</taxon>
        <taxon>Bacilli</taxon>
        <taxon>Lactobacillales</taxon>
        <taxon>Lactobacillaceae</taxon>
        <taxon>Lacticaseibacillus</taxon>
    </lineage>
</organism>
<name>A0A0R2N273_9LACO</name>
<comment type="catalytic activity">
    <reaction evidence="13">
        <text>cytidine(967) in 16S rRNA + S-adenosyl-L-methionine = 5-methylcytidine(967) in 16S rRNA + S-adenosyl-L-homocysteine + H(+)</text>
        <dbReference type="Rhea" id="RHEA:42748"/>
        <dbReference type="Rhea" id="RHEA-COMP:10219"/>
        <dbReference type="Rhea" id="RHEA-COMP:10220"/>
        <dbReference type="ChEBI" id="CHEBI:15378"/>
        <dbReference type="ChEBI" id="CHEBI:57856"/>
        <dbReference type="ChEBI" id="CHEBI:59789"/>
        <dbReference type="ChEBI" id="CHEBI:74483"/>
        <dbReference type="ChEBI" id="CHEBI:82748"/>
        <dbReference type="EC" id="2.1.1.176"/>
    </reaction>
</comment>
<dbReference type="Gene3D" id="3.30.70.1170">
    <property type="entry name" value="Sun protein, domain 3"/>
    <property type="match status" value="1"/>
</dbReference>
<dbReference type="PANTHER" id="PTHR22807">
    <property type="entry name" value="NOP2 YEAST -RELATED NOL1/NOP2/FMU SUN DOMAIN-CONTAINING"/>
    <property type="match status" value="1"/>
</dbReference>
<evidence type="ECO:0000259" key="15">
    <source>
        <dbReference type="PROSITE" id="PS51686"/>
    </source>
</evidence>
<dbReference type="NCBIfam" id="NF011494">
    <property type="entry name" value="PRK14902.1"/>
    <property type="match status" value="1"/>
</dbReference>
<feature type="binding site" evidence="14">
    <location>
        <position position="283"/>
    </location>
    <ligand>
        <name>S-adenosyl-L-methionine</name>
        <dbReference type="ChEBI" id="CHEBI:59789"/>
    </ligand>
</feature>
<dbReference type="PRINTS" id="PR02008">
    <property type="entry name" value="RCMTFAMILY"/>
</dbReference>
<dbReference type="SUPFAM" id="SSF48013">
    <property type="entry name" value="NusB-like"/>
    <property type="match status" value="1"/>
</dbReference>
<dbReference type="InterPro" id="IPR023267">
    <property type="entry name" value="RCMT"/>
</dbReference>
<dbReference type="NCBIfam" id="TIGR00563">
    <property type="entry name" value="rsmB"/>
    <property type="match status" value="1"/>
</dbReference>
<accession>A0A0R2N273</accession>
<dbReference type="Gene3D" id="3.40.50.150">
    <property type="entry name" value="Vaccinia Virus protein VP39"/>
    <property type="match status" value="1"/>
</dbReference>
<dbReference type="GO" id="GO:0005737">
    <property type="term" value="C:cytoplasm"/>
    <property type="evidence" value="ECO:0007669"/>
    <property type="project" value="UniProtKB-SubCell"/>
</dbReference>
<dbReference type="FunFam" id="3.40.50.150:FF:000022">
    <property type="entry name" value="Ribosomal RNA small subunit methyltransferase B"/>
    <property type="match status" value="1"/>
</dbReference>
<dbReference type="GO" id="GO:0003723">
    <property type="term" value="F:RNA binding"/>
    <property type="evidence" value="ECO:0007669"/>
    <property type="project" value="UniProtKB-UniRule"/>
</dbReference>
<comment type="function">
    <text evidence="1">Specifically methylates the cytosine at position 967 (m5C967) of 16S rRNA.</text>
</comment>
<evidence type="ECO:0000256" key="5">
    <source>
        <dbReference type="ARBA" id="ARBA00022490"/>
    </source>
</evidence>
<evidence type="ECO:0000256" key="1">
    <source>
        <dbReference type="ARBA" id="ARBA00002724"/>
    </source>
</evidence>
<keyword evidence="8 14" id="KW-0808">Transferase</keyword>
<keyword evidence="17" id="KW-1185">Reference proteome</keyword>
<feature type="binding site" evidence="14">
    <location>
        <position position="311"/>
    </location>
    <ligand>
        <name>S-adenosyl-L-methionine</name>
        <dbReference type="ChEBI" id="CHEBI:59789"/>
    </ligand>
</feature>
<evidence type="ECO:0000256" key="4">
    <source>
        <dbReference type="ARBA" id="ARBA00012140"/>
    </source>
</evidence>
<gene>
    <name evidence="16" type="ORF">IV56_GL000865</name>
</gene>
<dbReference type="InterPro" id="IPR018314">
    <property type="entry name" value="RsmB/NOL1/NOP2-like_CS"/>
</dbReference>
<dbReference type="InterPro" id="IPR049560">
    <property type="entry name" value="MeTrfase_RsmB-F_NOP2_cat"/>
</dbReference>
<dbReference type="PROSITE" id="PS51686">
    <property type="entry name" value="SAM_MT_RSMB_NOP"/>
    <property type="match status" value="1"/>
</dbReference>
<evidence type="ECO:0000256" key="12">
    <source>
        <dbReference type="ARBA" id="ARBA00031088"/>
    </source>
</evidence>
<dbReference type="EMBL" id="JQCE01000004">
    <property type="protein sequence ID" value="KRO18587.1"/>
    <property type="molecule type" value="Genomic_DNA"/>
</dbReference>
<evidence type="ECO:0000256" key="10">
    <source>
        <dbReference type="ARBA" id="ARBA00022884"/>
    </source>
</evidence>
<dbReference type="InterPro" id="IPR035926">
    <property type="entry name" value="NusB-like_sf"/>
</dbReference>
<dbReference type="STRING" id="1293598.IV56_GL000865"/>
<dbReference type="EC" id="2.1.1.176" evidence="4"/>
<comment type="caution">
    <text evidence="16">The sequence shown here is derived from an EMBL/GenBank/DDBJ whole genome shotgun (WGS) entry which is preliminary data.</text>
</comment>
<proteinExistence type="inferred from homology"/>
<sequence>MKSNNPRDLAVTLLARVEQGDYSNLALDAMLKQHNLSGRDAALLTNIVYGVIQHRMTLDFDLEPFIGDKKLNLWVKVLLRTAVYQMVYLDKVPNRAIFFETTEIAKKRGHVGIAKLVTAVLRAIERKGIPDPETIADPIERLSIMSSTPTWIIEKLIDQLGETKTRLILDEINQPAHASLRVNTTQTIRDVLQHELAADFEDLAVSPLTPVGLIAPGGHLAGTPQFATGEYTMQDESSMLVAPSLDVQPSDQVLDACAAPGGKTTHIAEFIDPAQGGHVTALDLHPHKVKLIMQNAARLKLANRVSAQAMDARQVADTFAPDSFDKILVDAPCSGLGLIRRKPEIKYQKQPEDLGNLHNIQVAILDAVAPTLKIGGRLTYSTCTIVQEENQDTVEAFLATHPNFKQVTVNTLAPVTQAHNAPALQIYPDDYGTDGFFIACLERIE</sequence>
<dbReference type="InterPro" id="IPR029063">
    <property type="entry name" value="SAM-dependent_MTases_sf"/>
</dbReference>
<dbReference type="SUPFAM" id="SSF53335">
    <property type="entry name" value="S-adenosyl-L-methionine-dependent methyltransferases"/>
    <property type="match status" value="1"/>
</dbReference>
<dbReference type="Pfam" id="PF01189">
    <property type="entry name" value="Methyltr_RsmB-F"/>
    <property type="match status" value="1"/>
</dbReference>
<dbReference type="PANTHER" id="PTHR22807:SF53">
    <property type="entry name" value="RIBOSOMAL RNA SMALL SUBUNIT METHYLTRANSFERASE B-RELATED"/>
    <property type="match status" value="1"/>
</dbReference>
<protein>
    <recommendedName>
        <fullName evidence="4">16S rRNA (cytosine(967)-C(5))-methyltransferase</fullName>
        <ecNumber evidence="4">2.1.1.176</ecNumber>
    </recommendedName>
    <alternativeName>
        <fullName evidence="11">16S rRNA m5C967 methyltransferase</fullName>
    </alternativeName>
    <alternativeName>
        <fullName evidence="12">rRNA (cytosine-C(5)-)-methyltransferase RsmB</fullName>
    </alternativeName>
</protein>
<comment type="subcellular location">
    <subcellularLocation>
        <location evidence="2">Cytoplasm</location>
    </subcellularLocation>
</comment>
<feature type="domain" description="SAM-dependent MTase RsmB/NOP-type" evidence="15">
    <location>
        <begin position="168"/>
        <end position="444"/>
    </location>
</feature>
<evidence type="ECO:0000256" key="14">
    <source>
        <dbReference type="PROSITE-ProRule" id="PRU01023"/>
    </source>
</evidence>
<evidence type="ECO:0000256" key="13">
    <source>
        <dbReference type="ARBA" id="ARBA00047283"/>
    </source>
</evidence>
<keyword evidence="10 14" id="KW-0694">RNA-binding</keyword>
<evidence type="ECO:0000313" key="16">
    <source>
        <dbReference type="EMBL" id="KRO18587.1"/>
    </source>
</evidence>
<dbReference type="GO" id="GO:0008649">
    <property type="term" value="F:rRNA methyltransferase activity"/>
    <property type="evidence" value="ECO:0007669"/>
    <property type="project" value="InterPro"/>
</dbReference>
<dbReference type="AlphaFoldDB" id="A0A0R2N273"/>
<feature type="binding site" evidence="14">
    <location>
        <position position="330"/>
    </location>
    <ligand>
        <name>S-adenosyl-L-methionine</name>
        <dbReference type="ChEBI" id="CHEBI:59789"/>
    </ligand>
</feature>
<evidence type="ECO:0000256" key="3">
    <source>
        <dbReference type="ARBA" id="ARBA00007494"/>
    </source>
</evidence>
<keyword evidence="7 14" id="KW-0489">Methyltransferase</keyword>
<keyword evidence="6" id="KW-0698">rRNA processing</keyword>
<keyword evidence="9 14" id="KW-0949">S-adenosyl-L-methionine</keyword>
<evidence type="ECO:0000256" key="8">
    <source>
        <dbReference type="ARBA" id="ARBA00022679"/>
    </source>
</evidence>